<dbReference type="SUPFAM" id="SSF111331">
    <property type="entry name" value="NAD kinase/diacylglycerol kinase-like"/>
    <property type="match status" value="1"/>
</dbReference>
<dbReference type="PANTHER" id="PTHR12358">
    <property type="entry name" value="SPHINGOSINE KINASE"/>
    <property type="match status" value="1"/>
</dbReference>
<evidence type="ECO:0000256" key="1">
    <source>
        <dbReference type="ARBA" id="ARBA00022679"/>
    </source>
</evidence>
<protein>
    <recommendedName>
        <fullName evidence="5">DAGKc domain-containing protein</fullName>
    </recommendedName>
</protein>
<dbReference type="Pfam" id="PF24321">
    <property type="entry name" value="DUF7493"/>
    <property type="match status" value="1"/>
</dbReference>
<keyword evidence="7" id="KW-1185">Reference proteome</keyword>
<feature type="domain" description="DAGKc" evidence="5">
    <location>
        <begin position="118"/>
        <end position="268"/>
    </location>
</feature>
<dbReference type="InterPro" id="IPR001206">
    <property type="entry name" value="Diacylglycerol_kinase_cat_dom"/>
</dbReference>
<dbReference type="InterPro" id="IPR016064">
    <property type="entry name" value="NAD/diacylglycerol_kinase_sf"/>
</dbReference>
<evidence type="ECO:0000256" key="3">
    <source>
        <dbReference type="ARBA" id="ARBA00022777"/>
    </source>
</evidence>
<dbReference type="AlphaFoldDB" id="A0A4S4L385"/>
<dbReference type="OrthoDB" id="3853857at2759"/>
<dbReference type="GO" id="GO:0005524">
    <property type="term" value="F:ATP binding"/>
    <property type="evidence" value="ECO:0007669"/>
    <property type="project" value="UniProtKB-KW"/>
</dbReference>
<accession>A0A4S4L385</accession>
<dbReference type="EMBL" id="SGPK01000238">
    <property type="protein sequence ID" value="THH05764.1"/>
    <property type="molecule type" value="Genomic_DNA"/>
</dbReference>
<organism evidence="6 7">
    <name type="scientific">Phellinidium pouzarii</name>
    <dbReference type="NCBI Taxonomy" id="167371"/>
    <lineage>
        <taxon>Eukaryota</taxon>
        <taxon>Fungi</taxon>
        <taxon>Dikarya</taxon>
        <taxon>Basidiomycota</taxon>
        <taxon>Agaricomycotina</taxon>
        <taxon>Agaricomycetes</taxon>
        <taxon>Hymenochaetales</taxon>
        <taxon>Hymenochaetaceae</taxon>
        <taxon>Phellinidium</taxon>
    </lineage>
</organism>
<dbReference type="GO" id="GO:0016020">
    <property type="term" value="C:membrane"/>
    <property type="evidence" value="ECO:0007669"/>
    <property type="project" value="TreeGrafter"/>
</dbReference>
<dbReference type="PROSITE" id="PS50146">
    <property type="entry name" value="DAGK"/>
    <property type="match status" value="1"/>
</dbReference>
<dbReference type="Pfam" id="PF00781">
    <property type="entry name" value="DAGK_cat"/>
    <property type="match status" value="1"/>
</dbReference>
<dbReference type="PANTHER" id="PTHR12358:SF31">
    <property type="entry name" value="ACYLGLYCEROL KINASE, MITOCHONDRIAL"/>
    <property type="match status" value="1"/>
</dbReference>
<sequence>MESDTAPAETSSSLGEKYKLHPHRRQVRLLSLGPVIMLPLCLHGRKALAGRPVFPAIYVYDIIWTEIEGQSLELTYLRRESKRPSVLCSKSWTLEDVDKTAAEKWCKAVMEAAYDGIKPKRLLKVLVNPHGGPGKACQIYRKTVEPILVAARCKFDTTFTQRSKHAVDIARELPLERNYDALVLLSGDGLLHEVYNGFAEHDEPIRAFSLPIAPIPTGSANGTALNILGLEMLNFIFPQYGFDVGVATLNAIKGKPMKQDICSMTIGEQRVFTFMTQAVGLMADLDLGTEHLRWMGDMRFVVGYIQGVLKRKACPITLEIKPVETDKDKMVEEFRTRRRKQEQKREQDDYPLELDKDALPVLRHTEEDPDTKTGWITFDKPILYLYAGKSPYVARDLLQFPLAHASDGLIDIVVQELISRGGLLGLMDGADKGKLFWNDTLHYCKAHAYRVTPHDSREGNLAVDGERYPLQPFTVECHQGLGALLSPTGRYAPDFDVPRPEEGRGDENGRWVKNTQEDEDCEGGFGGRSMCGCIPRC</sequence>
<dbReference type="GO" id="GO:0005737">
    <property type="term" value="C:cytoplasm"/>
    <property type="evidence" value="ECO:0007669"/>
    <property type="project" value="TreeGrafter"/>
</dbReference>
<keyword evidence="3" id="KW-0418">Kinase</keyword>
<name>A0A4S4L385_9AGAM</name>
<dbReference type="Gene3D" id="2.60.200.40">
    <property type="match status" value="1"/>
</dbReference>
<evidence type="ECO:0000313" key="7">
    <source>
        <dbReference type="Proteomes" id="UP000308199"/>
    </source>
</evidence>
<evidence type="ECO:0000313" key="6">
    <source>
        <dbReference type="EMBL" id="THH05764.1"/>
    </source>
</evidence>
<dbReference type="GO" id="GO:0001727">
    <property type="term" value="F:lipid kinase activity"/>
    <property type="evidence" value="ECO:0007669"/>
    <property type="project" value="TreeGrafter"/>
</dbReference>
<evidence type="ECO:0000259" key="5">
    <source>
        <dbReference type="PROSITE" id="PS50146"/>
    </source>
</evidence>
<dbReference type="InterPro" id="IPR050187">
    <property type="entry name" value="Lipid_Phosphate_FormReg"/>
</dbReference>
<dbReference type="SMART" id="SM00046">
    <property type="entry name" value="DAGKc"/>
    <property type="match status" value="1"/>
</dbReference>
<dbReference type="InterPro" id="IPR055916">
    <property type="entry name" value="DUF7493"/>
</dbReference>
<proteinExistence type="predicted"/>
<comment type="caution">
    <text evidence="6">The sequence shown here is derived from an EMBL/GenBank/DDBJ whole genome shotgun (WGS) entry which is preliminary data.</text>
</comment>
<dbReference type="Pfam" id="PF19279">
    <property type="entry name" value="YegS_C"/>
    <property type="match status" value="1"/>
</dbReference>
<dbReference type="InterPro" id="IPR045540">
    <property type="entry name" value="YegS/DAGK_C"/>
</dbReference>
<evidence type="ECO:0000256" key="4">
    <source>
        <dbReference type="ARBA" id="ARBA00022840"/>
    </source>
</evidence>
<dbReference type="Proteomes" id="UP000308199">
    <property type="component" value="Unassembled WGS sequence"/>
</dbReference>
<keyword evidence="4" id="KW-0067">ATP-binding</keyword>
<keyword evidence="2" id="KW-0547">Nucleotide-binding</keyword>
<gene>
    <name evidence="6" type="ORF">EW145_g4558</name>
</gene>
<dbReference type="InterPro" id="IPR017438">
    <property type="entry name" value="ATP-NAD_kinase_N"/>
</dbReference>
<dbReference type="GO" id="GO:0046512">
    <property type="term" value="P:sphingosine biosynthetic process"/>
    <property type="evidence" value="ECO:0007669"/>
    <property type="project" value="TreeGrafter"/>
</dbReference>
<keyword evidence="1" id="KW-0808">Transferase</keyword>
<dbReference type="Gene3D" id="3.40.50.10330">
    <property type="entry name" value="Probable inorganic polyphosphate/atp-NAD kinase, domain 1"/>
    <property type="match status" value="1"/>
</dbReference>
<reference evidence="6 7" key="1">
    <citation type="submission" date="2019-02" db="EMBL/GenBank/DDBJ databases">
        <title>Genome sequencing of the rare red list fungi Phellinidium pouzarii.</title>
        <authorList>
            <person name="Buettner E."/>
            <person name="Kellner H."/>
        </authorList>
    </citation>
    <scope>NUCLEOTIDE SEQUENCE [LARGE SCALE GENOMIC DNA]</scope>
    <source>
        <strain evidence="6 7">DSM 108285</strain>
    </source>
</reference>
<evidence type="ECO:0000256" key="2">
    <source>
        <dbReference type="ARBA" id="ARBA00022741"/>
    </source>
</evidence>